<comment type="similarity">
    <text evidence="1">Belongs to the cytochrome b5 family. MAPR subfamily.</text>
</comment>
<proteinExistence type="inferred from homology"/>
<dbReference type="InterPro" id="IPR001199">
    <property type="entry name" value="Cyt_B5-like_heme/steroid-bd"/>
</dbReference>
<feature type="domain" description="Cytochrome b5 heme-binding" evidence="2">
    <location>
        <begin position="53"/>
        <end position="148"/>
    </location>
</feature>
<dbReference type="Gene3D" id="3.10.120.10">
    <property type="entry name" value="Cytochrome b5-like heme/steroid binding domain"/>
    <property type="match status" value="1"/>
</dbReference>
<dbReference type="GO" id="GO:0016020">
    <property type="term" value="C:membrane"/>
    <property type="evidence" value="ECO:0007669"/>
    <property type="project" value="TreeGrafter"/>
</dbReference>
<evidence type="ECO:0000256" key="1">
    <source>
        <dbReference type="ARBA" id="ARBA00038357"/>
    </source>
</evidence>
<organism evidence="3">
    <name type="scientific">Lygus hesperus</name>
    <name type="common">Western plant bug</name>
    <dbReference type="NCBI Taxonomy" id="30085"/>
    <lineage>
        <taxon>Eukaryota</taxon>
        <taxon>Metazoa</taxon>
        <taxon>Ecdysozoa</taxon>
        <taxon>Arthropoda</taxon>
        <taxon>Hexapoda</taxon>
        <taxon>Insecta</taxon>
        <taxon>Pterygota</taxon>
        <taxon>Neoptera</taxon>
        <taxon>Paraneoptera</taxon>
        <taxon>Hemiptera</taxon>
        <taxon>Heteroptera</taxon>
        <taxon>Panheteroptera</taxon>
        <taxon>Cimicomorpha</taxon>
        <taxon>Miridae</taxon>
        <taxon>Mirini</taxon>
        <taxon>Lygus</taxon>
    </lineage>
</organism>
<dbReference type="SMART" id="SM01117">
    <property type="entry name" value="Cyt-b5"/>
    <property type="match status" value="1"/>
</dbReference>
<sequence>MIKFTSLCYLMSFGAAFYFISQKIDLASLNFDHYLKFADPFWLMDLLKGEELFTKEDLATYDGTQKRDLYLSVLGKVYDVSKGRQYYGPGESYHGFVGKDASKAFVTGDFSTGGLSDDVDSLHTSELEGLIHWVELYEKNYPYKGKLIGRFYKSDGTPTKYLQKIHDRLAEGKKAEEIQQDLERRFPPCNLKWSAEKGKIVWCSNKSGGIAREWIGVPRKFFLNNGREFRCACIQPGANVENNYGYFVEYGDCPPDSDKCYLRYDED</sequence>
<dbReference type="AlphaFoldDB" id="A0A0K8SW79"/>
<dbReference type="EMBL" id="GBRD01008676">
    <property type="protein sequence ID" value="JAG57145.1"/>
    <property type="molecule type" value="Transcribed_RNA"/>
</dbReference>
<evidence type="ECO:0000259" key="2">
    <source>
        <dbReference type="SMART" id="SM01117"/>
    </source>
</evidence>
<evidence type="ECO:0000313" key="3">
    <source>
        <dbReference type="EMBL" id="JAG57145.1"/>
    </source>
</evidence>
<dbReference type="InterPro" id="IPR036400">
    <property type="entry name" value="Cyt_B5-like_heme/steroid_sf"/>
</dbReference>
<dbReference type="GO" id="GO:0012505">
    <property type="term" value="C:endomembrane system"/>
    <property type="evidence" value="ECO:0007669"/>
    <property type="project" value="TreeGrafter"/>
</dbReference>
<dbReference type="PANTHER" id="PTHR10281:SF4">
    <property type="entry name" value="NEUFERRICIN"/>
    <property type="match status" value="1"/>
</dbReference>
<reference evidence="3" key="1">
    <citation type="submission" date="2014-09" db="EMBL/GenBank/DDBJ databases">
        <authorList>
            <person name="Magalhaes I.L.F."/>
            <person name="Oliveira U."/>
            <person name="Santos F.R."/>
            <person name="Vidigal T.H.D.A."/>
            <person name="Brescovit A.D."/>
            <person name="Santos A.J."/>
        </authorList>
    </citation>
    <scope>NUCLEOTIDE SEQUENCE</scope>
</reference>
<name>A0A0K8SW79_LYGHE</name>
<dbReference type="InterPro" id="IPR050577">
    <property type="entry name" value="MAPR/NEUFC/NENF-like"/>
</dbReference>
<protein>
    <recommendedName>
        <fullName evidence="2">Cytochrome b5 heme-binding domain-containing protein</fullName>
    </recommendedName>
</protein>
<dbReference type="PANTHER" id="PTHR10281">
    <property type="entry name" value="MEMBRANE-ASSOCIATED PROGESTERONE RECEPTOR COMPONENT-RELATED"/>
    <property type="match status" value="1"/>
</dbReference>
<accession>A0A0K8SW79</accession>
<dbReference type="Pfam" id="PF00173">
    <property type="entry name" value="Cyt-b5"/>
    <property type="match status" value="1"/>
</dbReference>
<dbReference type="SUPFAM" id="SSF55856">
    <property type="entry name" value="Cytochrome b5-like heme/steroid binding domain"/>
    <property type="match status" value="1"/>
</dbReference>